<evidence type="ECO:0000256" key="1">
    <source>
        <dbReference type="ARBA" id="ARBA00022490"/>
    </source>
</evidence>
<organism evidence="6 7">
    <name type="scientific">Ligilactobacillus faecis</name>
    <dbReference type="NCBI Taxonomy" id="762833"/>
    <lineage>
        <taxon>Bacteria</taxon>
        <taxon>Bacillati</taxon>
        <taxon>Bacillota</taxon>
        <taxon>Bacilli</taxon>
        <taxon>Lactobacillales</taxon>
        <taxon>Lactobacillaceae</taxon>
        <taxon>Ligilactobacillus</taxon>
    </lineage>
</organism>
<dbReference type="Proteomes" id="UP001565236">
    <property type="component" value="Unassembled WGS sequence"/>
</dbReference>
<protein>
    <submittedName>
        <fullName evidence="6">LytTR family DNA-binding domain-containing protein</fullName>
    </submittedName>
</protein>
<dbReference type="EMBL" id="JBCLUF010000043">
    <property type="protein sequence ID" value="MEY8663074.1"/>
    <property type="molecule type" value="Genomic_DNA"/>
</dbReference>
<name>A0ABV4DV90_9LACO</name>
<feature type="domain" description="HTH LytTR-type" evidence="5">
    <location>
        <begin position="40"/>
        <end position="143"/>
    </location>
</feature>
<dbReference type="PANTHER" id="PTHR37299:SF2">
    <property type="entry name" value="HTH LYTTR-TYPE DOMAIN-CONTAINING PROTEIN"/>
    <property type="match status" value="1"/>
</dbReference>
<evidence type="ECO:0000256" key="2">
    <source>
        <dbReference type="ARBA" id="ARBA00023015"/>
    </source>
</evidence>
<evidence type="ECO:0000313" key="6">
    <source>
        <dbReference type="EMBL" id="MEY8663074.1"/>
    </source>
</evidence>
<evidence type="ECO:0000256" key="4">
    <source>
        <dbReference type="ARBA" id="ARBA00023163"/>
    </source>
</evidence>
<dbReference type="GO" id="GO:0003677">
    <property type="term" value="F:DNA binding"/>
    <property type="evidence" value="ECO:0007669"/>
    <property type="project" value="UniProtKB-KW"/>
</dbReference>
<comment type="caution">
    <text evidence="6">The sequence shown here is derived from an EMBL/GenBank/DDBJ whole genome shotgun (WGS) entry which is preliminary data.</text>
</comment>
<proteinExistence type="predicted"/>
<sequence length="143" mass="16815">MKSKFEIDPTLSEEWVEFHVREMTPKLQQVIQILSTDKQLWGYDEKVIKLLDLTKVYSFESINGKVYAKTDKRNYYVRKKIYELLDILPPDFVKISRAELVNLKYLDHLELTSGGTIALKLKNGMTTFVSRRCVKNLRERLGI</sequence>
<keyword evidence="1" id="KW-0963">Cytoplasm</keyword>
<gene>
    <name evidence="6" type="ORF">AALT52_09380</name>
</gene>
<evidence type="ECO:0000256" key="3">
    <source>
        <dbReference type="ARBA" id="ARBA00023125"/>
    </source>
</evidence>
<dbReference type="Pfam" id="PF04397">
    <property type="entry name" value="LytTR"/>
    <property type="match status" value="1"/>
</dbReference>
<dbReference type="InterPro" id="IPR046947">
    <property type="entry name" value="LytR-like"/>
</dbReference>
<accession>A0ABV4DV90</accession>
<keyword evidence="3 6" id="KW-0238">DNA-binding</keyword>
<evidence type="ECO:0000259" key="5">
    <source>
        <dbReference type="PROSITE" id="PS50930"/>
    </source>
</evidence>
<dbReference type="Gene3D" id="2.40.50.1020">
    <property type="entry name" value="LytTr DNA-binding domain"/>
    <property type="match status" value="1"/>
</dbReference>
<keyword evidence="2" id="KW-0805">Transcription regulation</keyword>
<dbReference type="SMART" id="SM00850">
    <property type="entry name" value="LytTR"/>
    <property type="match status" value="1"/>
</dbReference>
<keyword evidence="4" id="KW-0804">Transcription</keyword>
<dbReference type="RefSeq" id="WP_369943103.1">
    <property type="nucleotide sequence ID" value="NZ_JBCLUF010000043.1"/>
</dbReference>
<dbReference type="InterPro" id="IPR007492">
    <property type="entry name" value="LytTR_DNA-bd_dom"/>
</dbReference>
<evidence type="ECO:0000313" key="7">
    <source>
        <dbReference type="Proteomes" id="UP001565236"/>
    </source>
</evidence>
<dbReference type="PROSITE" id="PS50930">
    <property type="entry name" value="HTH_LYTTR"/>
    <property type="match status" value="1"/>
</dbReference>
<dbReference type="PANTHER" id="PTHR37299">
    <property type="entry name" value="TRANSCRIPTIONAL REGULATOR-RELATED"/>
    <property type="match status" value="1"/>
</dbReference>
<reference evidence="6 7" key="1">
    <citation type="submission" date="2024-03" db="EMBL/GenBank/DDBJ databases">
        <title>Mouse gut bacterial collection (mGBC) of GemPharmatech.</title>
        <authorList>
            <person name="He Y."/>
            <person name="Dong L."/>
            <person name="Wu D."/>
            <person name="Gao X."/>
            <person name="Lin Z."/>
        </authorList>
    </citation>
    <scope>NUCLEOTIDE SEQUENCE [LARGE SCALE GENOMIC DNA]</scope>
    <source>
        <strain evidence="6 7">15-30</strain>
    </source>
</reference>
<keyword evidence="7" id="KW-1185">Reference proteome</keyword>